<dbReference type="Proteomes" id="UP000217257">
    <property type="component" value="Chromosome"/>
</dbReference>
<accession>A0A250J8Y1</accession>
<protein>
    <submittedName>
        <fullName evidence="1">Uncharacterized protein</fullName>
    </submittedName>
</protein>
<evidence type="ECO:0000313" key="1">
    <source>
        <dbReference type="EMBL" id="ATB40379.1"/>
    </source>
</evidence>
<name>A0A250J8Y1_9BACT</name>
<reference evidence="1 2" key="1">
    <citation type="submission" date="2017-06" db="EMBL/GenBank/DDBJ databases">
        <title>Sequencing and comparative analysis of myxobacterial genomes.</title>
        <authorList>
            <person name="Rupp O."/>
            <person name="Goesmann A."/>
            <person name="Sogaard-Andersen L."/>
        </authorList>
    </citation>
    <scope>NUCLEOTIDE SEQUENCE [LARGE SCALE GENOMIC DNA]</scope>
    <source>
        <strain evidence="1 2">DSM 52655</strain>
    </source>
</reference>
<organism evidence="1 2">
    <name type="scientific">Cystobacter fuscus</name>
    <dbReference type="NCBI Taxonomy" id="43"/>
    <lineage>
        <taxon>Bacteria</taxon>
        <taxon>Pseudomonadati</taxon>
        <taxon>Myxococcota</taxon>
        <taxon>Myxococcia</taxon>
        <taxon>Myxococcales</taxon>
        <taxon>Cystobacterineae</taxon>
        <taxon>Archangiaceae</taxon>
        <taxon>Cystobacter</taxon>
    </lineage>
</organism>
<dbReference type="AlphaFoldDB" id="A0A250J8Y1"/>
<evidence type="ECO:0000313" key="2">
    <source>
        <dbReference type="Proteomes" id="UP000217257"/>
    </source>
</evidence>
<proteinExistence type="predicted"/>
<sequence>MFDLYGNKKECAADYRNNKSYSGHDHMGSGRRLGCVFFEPVERFVDIWELKLLAL</sequence>
<dbReference type="EMBL" id="CP022098">
    <property type="protein sequence ID" value="ATB40379.1"/>
    <property type="molecule type" value="Genomic_DNA"/>
</dbReference>
<dbReference type="KEGG" id="cfus:CYFUS_005828"/>
<gene>
    <name evidence="1" type="ORF">CYFUS_005828</name>
</gene>